<accession>A0A8T2L8Q4</accession>
<gene>
    <name evidence="1" type="ORF">AMEX_G19017</name>
</gene>
<protein>
    <submittedName>
        <fullName evidence="1">Uncharacterized protein</fullName>
    </submittedName>
</protein>
<name>A0A8T2L8Q4_ASTMX</name>
<organism evidence="1 2">
    <name type="scientific">Astyanax mexicanus</name>
    <name type="common">Blind cave fish</name>
    <name type="synonym">Astyanax fasciatus mexicanus</name>
    <dbReference type="NCBI Taxonomy" id="7994"/>
    <lineage>
        <taxon>Eukaryota</taxon>
        <taxon>Metazoa</taxon>
        <taxon>Chordata</taxon>
        <taxon>Craniata</taxon>
        <taxon>Vertebrata</taxon>
        <taxon>Euteleostomi</taxon>
        <taxon>Actinopterygii</taxon>
        <taxon>Neopterygii</taxon>
        <taxon>Teleostei</taxon>
        <taxon>Ostariophysi</taxon>
        <taxon>Characiformes</taxon>
        <taxon>Characoidei</taxon>
        <taxon>Acestrorhamphidae</taxon>
        <taxon>Acestrorhamphinae</taxon>
        <taxon>Astyanax</taxon>
    </lineage>
</organism>
<dbReference type="EMBL" id="JAICCE010000016">
    <property type="protein sequence ID" value="KAG9266395.1"/>
    <property type="molecule type" value="Genomic_DNA"/>
</dbReference>
<reference evidence="1 2" key="1">
    <citation type="submission" date="2021-07" db="EMBL/GenBank/DDBJ databases">
        <authorList>
            <person name="Imarazene B."/>
            <person name="Zahm M."/>
            <person name="Klopp C."/>
            <person name="Cabau C."/>
            <person name="Beille S."/>
            <person name="Jouanno E."/>
            <person name="Castinel A."/>
            <person name="Lluch J."/>
            <person name="Gil L."/>
            <person name="Kuchtly C."/>
            <person name="Lopez Roques C."/>
            <person name="Donnadieu C."/>
            <person name="Parrinello H."/>
            <person name="Journot L."/>
            <person name="Du K."/>
            <person name="Schartl M."/>
            <person name="Retaux S."/>
            <person name="Guiguen Y."/>
        </authorList>
    </citation>
    <scope>NUCLEOTIDE SEQUENCE [LARGE SCALE GENOMIC DNA]</scope>
    <source>
        <strain evidence="1">Pach_M1</strain>
        <tissue evidence="1">Testis</tissue>
    </source>
</reference>
<dbReference type="AlphaFoldDB" id="A0A8T2L8Q4"/>
<comment type="caution">
    <text evidence="1">The sequence shown here is derived from an EMBL/GenBank/DDBJ whole genome shotgun (WGS) entry which is preliminary data.</text>
</comment>
<sequence>MSEESTSNIEICLRKLQEAANLFTPRCVMVDKDIKEINTIKAVSSFSSTYYAGFMCFRLYTGGLLGVMEVT</sequence>
<evidence type="ECO:0000313" key="2">
    <source>
        <dbReference type="Proteomes" id="UP000752171"/>
    </source>
</evidence>
<dbReference type="Proteomes" id="UP000752171">
    <property type="component" value="Unassembled WGS sequence"/>
</dbReference>
<evidence type="ECO:0000313" key="1">
    <source>
        <dbReference type="EMBL" id="KAG9266395.1"/>
    </source>
</evidence>
<proteinExistence type="predicted"/>